<dbReference type="KEGG" id="asau:88173437"/>
<evidence type="ECO:0000313" key="4">
    <source>
        <dbReference type="Proteomes" id="UP001338582"/>
    </source>
</evidence>
<proteinExistence type="inferred from homology"/>
<organism evidence="3 4">
    <name type="scientific">Australozyma saopauloensis</name>
    <dbReference type="NCBI Taxonomy" id="291208"/>
    <lineage>
        <taxon>Eukaryota</taxon>
        <taxon>Fungi</taxon>
        <taxon>Dikarya</taxon>
        <taxon>Ascomycota</taxon>
        <taxon>Saccharomycotina</taxon>
        <taxon>Pichiomycetes</taxon>
        <taxon>Metschnikowiaceae</taxon>
        <taxon>Australozyma</taxon>
    </lineage>
</organism>
<gene>
    <name evidence="3" type="ORF">PUMCH_002372</name>
</gene>
<dbReference type="EMBL" id="CP138896">
    <property type="protein sequence ID" value="WPK25071.1"/>
    <property type="molecule type" value="Genomic_DNA"/>
</dbReference>
<reference evidence="3 4" key="1">
    <citation type="submission" date="2023-10" db="EMBL/GenBank/DDBJ databases">
        <title>Draft Genome Sequence of Candida saopaulonensis from a very Premature Infant with Sepsis.</title>
        <authorList>
            <person name="Ning Y."/>
            <person name="Dai R."/>
            <person name="Xiao M."/>
            <person name="Xu Y."/>
            <person name="Yan Q."/>
            <person name="Zhang L."/>
        </authorList>
    </citation>
    <scope>NUCLEOTIDE SEQUENCE [LARGE SCALE GENOMIC DNA]</scope>
    <source>
        <strain evidence="3 4">19XY460</strain>
    </source>
</reference>
<name>A0AAX4H9V9_9ASCO</name>
<protein>
    <submittedName>
        <fullName evidence="3">Uncharacterized protein</fullName>
    </submittedName>
</protein>
<evidence type="ECO:0000256" key="1">
    <source>
        <dbReference type="ARBA" id="ARBA00034736"/>
    </source>
</evidence>
<evidence type="ECO:0000256" key="2">
    <source>
        <dbReference type="SAM" id="Coils"/>
    </source>
</evidence>
<evidence type="ECO:0000313" key="3">
    <source>
        <dbReference type="EMBL" id="WPK25071.1"/>
    </source>
</evidence>
<sequence>MPLIQELPSSPNDSLIEKCLRSLQLRTQDWNWFVSASDIRTESHLQEALEILETQNSEIGDERRLQIIIAISQYANENTPWSNTDLARKALSVPRALVEPLLPRLFSYFQDRLLKSSPKVTLDRNPRAAKNRGLRPILGHSTPTSELDLKRKEWKESDNLYMIGSVCFWMHYDTSPESVALIAAFTLNVMDDSDPAFRAQGCFLIRKLIENGFFMNIHKLGLVLLFKEEIRVCFNFLPRLTPGSISLGLMRAAYPTIVAILDEEKEQKKEANSRKYLSYLEILDLNILGLISHIQSHAEEASNSLIQYLLSFGTELIKSSIGAAVLACFSRLNATLCRLITDPIVVDSDNGPLVVEAALNLQNTVLSEILHAKPGASDLLLSYKYDFIAAWSVYQTRVLRYGVGTPESKELVRSNFALLIELARQNETTFQELEEDLRAIKEQNTELELCF</sequence>
<dbReference type="GO" id="GO:0110078">
    <property type="term" value="C:TTT Hsp90 cochaperone complex"/>
    <property type="evidence" value="ECO:0007669"/>
    <property type="project" value="InterPro"/>
</dbReference>
<dbReference type="Proteomes" id="UP001338582">
    <property type="component" value="Chromosome 3"/>
</dbReference>
<feature type="coiled-coil region" evidence="2">
    <location>
        <begin position="423"/>
        <end position="450"/>
    </location>
</feature>
<dbReference type="GeneID" id="88173437"/>
<dbReference type="RefSeq" id="XP_062877454.1">
    <property type="nucleotide sequence ID" value="XM_063021384.1"/>
</dbReference>
<keyword evidence="2" id="KW-0175">Coiled coil</keyword>
<keyword evidence="4" id="KW-1185">Reference proteome</keyword>
<dbReference type="InterPro" id="IPR018870">
    <property type="entry name" value="Tti2"/>
</dbReference>
<comment type="similarity">
    <text evidence="1">Belongs to the TTI2 family.</text>
</comment>
<dbReference type="AlphaFoldDB" id="A0AAX4H9V9"/>
<dbReference type="Pfam" id="PF10521">
    <property type="entry name" value="Tti2"/>
    <property type="match status" value="1"/>
</dbReference>
<accession>A0AAX4H9V9</accession>